<protein>
    <submittedName>
        <fullName evidence="2">DUF1543 domain-containing protein</fullName>
    </submittedName>
</protein>
<evidence type="ECO:0000313" key="3">
    <source>
        <dbReference type="Proteomes" id="UP001596287"/>
    </source>
</evidence>
<proteinExistence type="predicted"/>
<feature type="domain" description="DUF1543" evidence="1">
    <location>
        <begin position="19"/>
        <end position="68"/>
    </location>
</feature>
<keyword evidence="3" id="KW-1185">Reference proteome</keyword>
<dbReference type="Gene3D" id="3.10.20.10">
    <property type="match status" value="2"/>
</dbReference>
<sequence length="191" mass="21952">MEKFKLYMVIIGCTPDGRLTEQHDTFFGIAKSLRDLVPQMIAFWPEAKGEIHIDAWREVTSVDGNLIEIVPKQENNSSVEKLFFMNLGGYKPGEFEEYHYKLLTVAETLSIATKSSKENAFYKHYGFKGATSHIDEKYGIDIDNAYKVQDILSSEFKENFQLKITKQENIAEDELHIGYLKISKLLKSNDL</sequence>
<dbReference type="Pfam" id="PF07566">
    <property type="entry name" value="DUF1543"/>
    <property type="match status" value="1"/>
</dbReference>
<organism evidence="2 3">
    <name type="scientific">Flavobacterium qiangtangense</name>
    <dbReference type="NCBI Taxonomy" id="1442595"/>
    <lineage>
        <taxon>Bacteria</taxon>
        <taxon>Pseudomonadati</taxon>
        <taxon>Bacteroidota</taxon>
        <taxon>Flavobacteriia</taxon>
        <taxon>Flavobacteriales</taxon>
        <taxon>Flavobacteriaceae</taxon>
        <taxon>Flavobacterium</taxon>
    </lineage>
</organism>
<evidence type="ECO:0000313" key="2">
    <source>
        <dbReference type="EMBL" id="MFC6096652.1"/>
    </source>
</evidence>
<comment type="caution">
    <text evidence="2">The sequence shown here is derived from an EMBL/GenBank/DDBJ whole genome shotgun (WGS) entry which is preliminary data.</text>
</comment>
<evidence type="ECO:0000259" key="1">
    <source>
        <dbReference type="Pfam" id="PF07566"/>
    </source>
</evidence>
<dbReference type="RefSeq" id="WP_379791508.1">
    <property type="nucleotide sequence ID" value="NZ_JBHSQB010000007.1"/>
</dbReference>
<dbReference type="EMBL" id="JBHSQB010000007">
    <property type="protein sequence ID" value="MFC6096652.1"/>
    <property type="molecule type" value="Genomic_DNA"/>
</dbReference>
<name>A0ABW1PPE8_9FLAO</name>
<dbReference type="InterPro" id="IPR011440">
    <property type="entry name" value="DUF1543"/>
</dbReference>
<reference evidence="3" key="1">
    <citation type="journal article" date="2019" name="Int. J. Syst. Evol. Microbiol.">
        <title>The Global Catalogue of Microorganisms (GCM) 10K type strain sequencing project: providing services to taxonomists for standard genome sequencing and annotation.</title>
        <authorList>
            <consortium name="The Broad Institute Genomics Platform"/>
            <consortium name="The Broad Institute Genome Sequencing Center for Infectious Disease"/>
            <person name="Wu L."/>
            <person name="Ma J."/>
        </authorList>
    </citation>
    <scope>NUCLEOTIDE SEQUENCE [LARGE SCALE GENOMIC DNA]</scope>
    <source>
        <strain evidence="3">CCUG 49679</strain>
    </source>
</reference>
<accession>A0ABW1PPE8</accession>
<dbReference type="Proteomes" id="UP001596287">
    <property type="component" value="Unassembled WGS sequence"/>
</dbReference>
<gene>
    <name evidence="2" type="ORF">ACFPVY_08330</name>
</gene>